<sequence length="60" mass="7179">MKYKVYPSELQITGKLSEVQHITRQWAKFIPDMTVKTLLPKGYSKQSPKHEYMTQNEWHV</sequence>
<evidence type="ECO:0000313" key="1">
    <source>
        <dbReference type="EMBL" id="AKH46028.1"/>
    </source>
</evidence>
<reference evidence="1" key="2">
    <citation type="submission" date="2015-03" db="EMBL/GenBank/DDBJ databases">
        <authorList>
            <person name="Chow C.-E.T."/>
            <person name="Winget D.M."/>
            <person name="White R.A.III."/>
            <person name="Hallam S.J."/>
            <person name="Suttle C.A."/>
        </authorList>
    </citation>
    <scope>NUCLEOTIDE SEQUENCE</scope>
    <source>
        <strain evidence="1">Anoxic3_3</strain>
    </source>
</reference>
<name>A0A0F7L3G0_9VIRU</name>
<reference evidence="1" key="1">
    <citation type="journal article" date="2015" name="Front. Microbiol.">
        <title>Combining genomic sequencing methods to explore viral diversity and reveal potential virus-host interactions.</title>
        <authorList>
            <person name="Chow C.E."/>
            <person name="Winget D.M."/>
            <person name="White R.A.III."/>
            <person name="Hallam S.J."/>
            <person name="Suttle C.A."/>
        </authorList>
    </citation>
    <scope>NUCLEOTIDE SEQUENCE</scope>
    <source>
        <strain evidence="1">Anoxic3_3</strain>
    </source>
</reference>
<protein>
    <submittedName>
        <fullName evidence="1">Uncharacterized protein</fullName>
    </submittedName>
</protein>
<accession>A0A0F7L3G0</accession>
<dbReference type="EMBL" id="KR029578">
    <property type="protein sequence ID" value="AKH46028.1"/>
    <property type="molecule type" value="Genomic_DNA"/>
</dbReference>
<proteinExistence type="predicted"/>
<organism evidence="1">
    <name type="scientific">uncultured marine virus</name>
    <dbReference type="NCBI Taxonomy" id="186617"/>
    <lineage>
        <taxon>Viruses</taxon>
        <taxon>environmental samples</taxon>
    </lineage>
</organism>